<evidence type="ECO:0000256" key="1">
    <source>
        <dbReference type="ARBA" id="ARBA00001946"/>
    </source>
</evidence>
<comment type="cofactor">
    <cofactor evidence="1">
        <name>Mg(2+)</name>
        <dbReference type="ChEBI" id="CHEBI:18420"/>
    </cofactor>
</comment>
<dbReference type="PANTHER" id="PTHR44757">
    <property type="entry name" value="DIGUANYLATE CYCLASE DGCP"/>
    <property type="match status" value="1"/>
</dbReference>
<dbReference type="PROSITE" id="PS50887">
    <property type="entry name" value="GGDEF"/>
    <property type="match status" value="1"/>
</dbReference>
<dbReference type="CDD" id="cd00130">
    <property type="entry name" value="PAS"/>
    <property type="match status" value="4"/>
</dbReference>
<dbReference type="CDD" id="cd01948">
    <property type="entry name" value="EAL"/>
    <property type="match status" value="1"/>
</dbReference>
<dbReference type="Pfam" id="PF00990">
    <property type="entry name" value="GGDEF"/>
    <property type="match status" value="1"/>
</dbReference>
<feature type="domain" description="PAS" evidence="6">
    <location>
        <begin position="410"/>
        <end position="481"/>
    </location>
</feature>
<dbReference type="EC" id="3.1.4.52" evidence="3"/>
<feature type="domain" description="PAC" evidence="7">
    <location>
        <begin position="104"/>
        <end position="155"/>
    </location>
</feature>
<dbReference type="Pfam" id="PF13426">
    <property type="entry name" value="PAS_9"/>
    <property type="match status" value="2"/>
</dbReference>
<dbReference type="InterPro" id="IPR035965">
    <property type="entry name" value="PAS-like_dom_sf"/>
</dbReference>
<evidence type="ECO:0000259" key="6">
    <source>
        <dbReference type="PROSITE" id="PS50112"/>
    </source>
</evidence>
<dbReference type="SMART" id="SM00091">
    <property type="entry name" value="PAS"/>
    <property type="match status" value="5"/>
</dbReference>
<dbReference type="RefSeq" id="WP_057024632.1">
    <property type="nucleotide sequence ID" value="NZ_CBCSGQ010000060.1"/>
</dbReference>
<evidence type="ECO:0000256" key="5">
    <source>
        <dbReference type="ARBA" id="ARBA00051114"/>
    </source>
</evidence>
<dbReference type="EMBL" id="LR590482">
    <property type="protein sequence ID" value="VTQ95638.1"/>
    <property type="molecule type" value="Genomic_DNA"/>
</dbReference>
<dbReference type="Gene3D" id="3.20.20.450">
    <property type="entry name" value="EAL domain"/>
    <property type="match status" value="1"/>
</dbReference>
<evidence type="ECO:0000259" key="8">
    <source>
        <dbReference type="PROSITE" id="PS50883"/>
    </source>
</evidence>
<dbReference type="Pfam" id="PF08447">
    <property type="entry name" value="PAS_3"/>
    <property type="match status" value="2"/>
</dbReference>
<dbReference type="InterPro" id="IPR043128">
    <property type="entry name" value="Rev_trsase/Diguanyl_cyclase"/>
</dbReference>
<dbReference type="InterPro" id="IPR001610">
    <property type="entry name" value="PAC"/>
</dbReference>
<dbReference type="GeneID" id="61831765"/>
<dbReference type="Proteomes" id="UP000306562">
    <property type="component" value="Chromosome"/>
</dbReference>
<dbReference type="InterPro" id="IPR000014">
    <property type="entry name" value="PAS"/>
</dbReference>
<organism evidence="10 11">
    <name type="scientific">Pseudomonas synxantha</name>
    <dbReference type="NCBI Taxonomy" id="47883"/>
    <lineage>
        <taxon>Bacteria</taxon>
        <taxon>Pseudomonadati</taxon>
        <taxon>Pseudomonadota</taxon>
        <taxon>Gammaproteobacteria</taxon>
        <taxon>Pseudomonadales</taxon>
        <taxon>Pseudomonadaceae</taxon>
        <taxon>Pseudomonas</taxon>
    </lineage>
</organism>
<dbReference type="SMART" id="SM00086">
    <property type="entry name" value="PAC"/>
    <property type="match status" value="5"/>
</dbReference>
<dbReference type="InterPro" id="IPR029787">
    <property type="entry name" value="Nucleotide_cyclase"/>
</dbReference>
<evidence type="ECO:0000256" key="3">
    <source>
        <dbReference type="ARBA" id="ARBA00012282"/>
    </source>
</evidence>
<accession>A0AAX3I3J4</accession>
<sequence>MRNPVDPIPPLPRIYALDPQAAEQSWDSAPQLLAALNAARLGAWCWEIDTGKISWSRGTQALFGFDPRQPLPKDLDYLDLLAPEDRTRVIRGFHAVLAGEPFERAMHHRIQWPDGSLHWLEISGSLAPDKAGRRRMIGVIREITHQREREYALSHSEKRFATLFHLCPNMVLLTRQADGLISEANQYFEMLFGWPVADAIGRTTLELGLWRDPEQRALLVKATQRKGEPMTMEVQFCASNGQIHDGTLSAQKVELEGEAYLISTFLDTTERKNAEQALKDSQERLDLALDSAQLGTWDWHIPSGMLYGSARAAQLHGLDPAPFHESFDAFFEGMSDADREGMRNAYRSLREGPGGNYQLTYRVLMEDGSPRYLESRARLYRDESGHPLRMAGTLLDITDQVEREQRLTASEEKFASLFQASPDPICVTDLESGAFIEINPAFTQTFGFTAAEVIDRSAEQIGLWDDSSKRLQRIEQVIREQALSNVAVVVHHKDGQSLTCVISSRLIKVSDQSCIVTTLRDITQQQRSEAALKASEEKFAKAFHSSPDAISITERDSGRYVEVNDGFCRLTGYRTEEVIGLTLYQIGIWADENQRAALLAELQIKGRIHHLEMLWHNKRGEVLAVEVSVEPITLNETPCLLLTARDVSLLKNAQAQIRHLAYHDPLTNLPNRALLMDRLSQQIALLKRHNLRGALLFLDLDHFKHINDSLGHPVGDTVLKIVTARLEASVRMEDTVARLGGDEFVVLLSGLEGSRQAVSSQVQALADTLRELLSEPMFLDGHRLQVTPSIGVALIPDHGSTPADLLKRADIALYRAKDSGRNTTQMFHNSMQKTASERLRMETDLRLALSRGEFSVHYQPQVDARGNRIVGAEALVRWQHPQLGAQSPTEFIKVLEDSGLILEVGTWILDEACGAFAQLIADGLVDPLNFSLCVNISPRQFRQNDFVERVERSLEQHQLPFSLLKLEITEGIVIQNLDDTVAKMRRLKKLGVSFAMDDFGTGYSSLTYLKRLPVDALKIDQSFVRDATHDPNDAEIIRAIVAMARSLNLEVIAEGVETPEQLAFLQQLGCHLFQGYLHSRPLPIEGFRRLLE</sequence>
<dbReference type="GO" id="GO:0071732">
    <property type="term" value="P:cellular response to nitric oxide"/>
    <property type="evidence" value="ECO:0007669"/>
    <property type="project" value="UniProtKB-ARBA"/>
</dbReference>
<dbReference type="SUPFAM" id="SSF55073">
    <property type="entry name" value="Nucleotide cyclase"/>
    <property type="match status" value="1"/>
</dbReference>
<comment type="catalytic activity">
    <reaction evidence="5">
        <text>3',3'-c-di-GMP + H2O = 5'-phosphoguanylyl(3'-&gt;5')guanosine + H(+)</text>
        <dbReference type="Rhea" id="RHEA:24902"/>
        <dbReference type="ChEBI" id="CHEBI:15377"/>
        <dbReference type="ChEBI" id="CHEBI:15378"/>
        <dbReference type="ChEBI" id="CHEBI:58754"/>
        <dbReference type="ChEBI" id="CHEBI:58805"/>
        <dbReference type="EC" id="3.1.4.52"/>
    </reaction>
    <physiologicalReaction direction="left-to-right" evidence="5">
        <dbReference type="Rhea" id="RHEA:24903"/>
    </physiologicalReaction>
</comment>
<dbReference type="FunFam" id="3.30.70.270:FF:000001">
    <property type="entry name" value="Diguanylate cyclase domain protein"/>
    <property type="match status" value="1"/>
</dbReference>
<dbReference type="SMART" id="SM00052">
    <property type="entry name" value="EAL"/>
    <property type="match status" value="1"/>
</dbReference>
<dbReference type="PANTHER" id="PTHR44757:SF2">
    <property type="entry name" value="BIOFILM ARCHITECTURE MAINTENANCE PROTEIN MBAA"/>
    <property type="match status" value="1"/>
</dbReference>
<evidence type="ECO:0000256" key="2">
    <source>
        <dbReference type="ARBA" id="ARBA00004533"/>
    </source>
</evidence>
<dbReference type="Gene3D" id="3.30.70.270">
    <property type="match status" value="1"/>
</dbReference>
<dbReference type="InterPro" id="IPR013767">
    <property type="entry name" value="PAS_fold"/>
</dbReference>
<dbReference type="PROSITE" id="PS50112">
    <property type="entry name" value="PAS"/>
    <property type="match status" value="3"/>
</dbReference>
<comment type="subcellular location">
    <subcellularLocation>
        <location evidence="2">Cell inner membrane</location>
    </subcellularLocation>
</comment>
<dbReference type="Pfam" id="PF00989">
    <property type="entry name" value="PAS"/>
    <property type="match status" value="1"/>
</dbReference>
<dbReference type="SUPFAM" id="SSF141868">
    <property type="entry name" value="EAL domain-like"/>
    <property type="match status" value="1"/>
</dbReference>
<evidence type="ECO:0000313" key="11">
    <source>
        <dbReference type="Proteomes" id="UP000306562"/>
    </source>
</evidence>
<keyword evidence="4" id="KW-0973">c-di-GMP</keyword>
<name>A0AAX3I3J4_9PSED</name>
<dbReference type="InterPro" id="IPR052155">
    <property type="entry name" value="Biofilm_reg_signaling"/>
</dbReference>
<dbReference type="GO" id="GO:0071111">
    <property type="term" value="F:cyclic-guanylate-specific phosphodiesterase activity"/>
    <property type="evidence" value="ECO:0007669"/>
    <property type="project" value="UniProtKB-EC"/>
</dbReference>
<evidence type="ECO:0000313" key="10">
    <source>
        <dbReference type="EMBL" id="VTQ95638.1"/>
    </source>
</evidence>
<feature type="domain" description="EAL" evidence="8">
    <location>
        <begin position="838"/>
        <end position="1092"/>
    </location>
</feature>
<dbReference type="PROSITE" id="PS50883">
    <property type="entry name" value="EAL"/>
    <property type="match status" value="1"/>
</dbReference>
<dbReference type="InterPro" id="IPR000700">
    <property type="entry name" value="PAS-assoc_C"/>
</dbReference>
<reference evidence="10 11" key="1">
    <citation type="submission" date="2019-05" db="EMBL/GenBank/DDBJ databases">
        <authorList>
            <consortium name="Pathogen Informatics"/>
        </authorList>
    </citation>
    <scope>NUCLEOTIDE SEQUENCE [LARGE SCALE GENOMIC DNA]</scope>
    <source>
        <strain evidence="10 11">NCTC10696</strain>
    </source>
</reference>
<dbReference type="Gene3D" id="3.30.450.20">
    <property type="entry name" value="PAS domain"/>
    <property type="match status" value="5"/>
</dbReference>
<feature type="domain" description="GGDEF" evidence="9">
    <location>
        <begin position="691"/>
        <end position="829"/>
    </location>
</feature>
<dbReference type="InterPro" id="IPR013655">
    <property type="entry name" value="PAS_fold_3"/>
</dbReference>
<dbReference type="GO" id="GO:0005886">
    <property type="term" value="C:plasma membrane"/>
    <property type="evidence" value="ECO:0007669"/>
    <property type="project" value="UniProtKB-SubCell"/>
</dbReference>
<dbReference type="SUPFAM" id="SSF55785">
    <property type="entry name" value="PYP-like sensor domain (PAS domain)"/>
    <property type="match status" value="5"/>
</dbReference>
<dbReference type="NCBIfam" id="TIGR00229">
    <property type="entry name" value="sensory_box"/>
    <property type="match status" value="5"/>
</dbReference>
<dbReference type="InterPro" id="IPR001633">
    <property type="entry name" value="EAL_dom"/>
</dbReference>
<protein>
    <recommendedName>
        <fullName evidence="3">cyclic-guanylate-specific phosphodiesterase</fullName>
        <ecNumber evidence="3">3.1.4.52</ecNumber>
    </recommendedName>
</protein>
<evidence type="ECO:0000259" key="9">
    <source>
        <dbReference type="PROSITE" id="PS50887"/>
    </source>
</evidence>
<evidence type="ECO:0000259" key="7">
    <source>
        <dbReference type="PROSITE" id="PS50113"/>
    </source>
</evidence>
<dbReference type="FunFam" id="3.20.20.450:FF:000001">
    <property type="entry name" value="Cyclic di-GMP phosphodiesterase yahA"/>
    <property type="match status" value="1"/>
</dbReference>
<dbReference type="NCBIfam" id="TIGR00254">
    <property type="entry name" value="GGDEF"/>
    <property type="match status" value="1"/>
</dbReference>
<feature type="domain" description="PAS" evidence="6">
    <location>
        <begin position="535"/>
        <end position="580"/>
    </location>
</feature>
<feature type="domain" description="PAC" evidence="7">
    <location>
        <begin position="357"/>
        <end position="409"/>
    </location>
</feature>
<gene>
    <name evidence="10" type="primary">cph2_3</name>
    <name evidence="10" type="ORF">NCTC10696_01692</name>
</gene>
<dbReference type="InterPro" id="IPR000160">
    <property type="entry name" value="GGDEF_dom"/>
</dbReference>
<dbReference type="PROSITE" id="PS50113">
    <property type="entry name" value="PAC"/>
    <property type="match status" value="2"/>
</dbReference>
<dbReference type="SMART" id="SM00267">
    <property type="entry name" value="GGDEF"/>
    <property type="match status" value="1"/>
</dbReference>
<proteinExistence type="predicted"/>
<feature type="domain" description="PAS" evidence="6">
    <location>
        <begin position="55"/>
        <end position="100"/>
    </location>
</feature>
<dbReference type="GO" id="GO:0006355">
    <property type="term" value="P:regulation of DNA-templated transcription"/>
    <property type="evidence" value="ECO:0007669"/>
    <property type="project" value="InterPro"/>
</dbReference>
<dbReference type="Pfam" id="PF00563">
    <property type="entry name" value="EAL"/>
    <property type="match status" value="1"/>
</dbReference>
<evidence type="ECO:0000256" key="4">
    <source>
        <dbReference type="ARBA" id="ARBA00022636"/>
    </source>
</evidence>
<dbReference type="CDD" id="cd01949">
    <property type="entry name" value="GGDEF"/>
    <property type="match status" value="1"/>
</dbReference>
<dbReference type="Gene3D" id="2.10.70.100">
    <property type="match status" value="2"/>
</dbReference>
<dbReference type="AlphaFoldDB" id="A0AAX3I3J4"/>
<dbReference type="InterPro" id="IPR035919">
    <property type="entry name" value="EAL_sf"/>
</dbReference>